<protein>
    <submittedName>
        <fullName evidence="1">Glycosyltransferase</fullName>
    </submittedName>
</protein>
<dbReference type="EMBL" id="SRYA01000050">
    <property type="protein sequence ID" value="TGY91933.1"/>
    <property type="molecule type" value="Genomic_DNA"/>
</dbReference>
<organism evidence="1 2">
    <name type="scientific">Petralouisia muris</name>
    <dbReference type="NCBI Taxonomy" id="3032872"/>
    <lineage>
        <taxon>Bacteria</taxon>
        <taxon>Bacillati</taxon>
        <taxon>Bacillota</taxon>
        <taxon>Clostridia</taxon>
        <taxon>Lachnospirales</taxon>
        <taxon>Lachnospiraceae</taxon>
        <taxon>Petralouisia</taxon>
    </lineage>
</organism>
<accession>A0AC61RRK0</accession>
<reference evidence="1" key="1">
    <citation type="submission" date="2019-04" db="EMBL/GenBank/DDBJ databases">
        <title>Microbes associate with the intestines of laboratory mice.</title>
        <authorList>
            <person name="Navarre W."/>
            <person name="Wong E."/>
            <person name="Huang K."/>
            <person name="Tropini C."/>
            <person name="Ng K."/>
            <person name="Yu B."/>
        </authorList>
    </citation>
    <scope>NUCLEOTIDE SEQUENCE</scope>
    <source>
        <strain evidence="1">NM01_1-7b</strain>
    </source>
</reference>
<proteinExistence type="predicted"/>
<evidence type="ECO:0000313" key="2">
    <source>
        <dbReference type="Proteomes" id="UP000304953"/>
    </source>
</evidence>
<dbReference type="Proteomes" id="UP000304953">
    <property type="component" value="Unassembled WGS sequence"/>
</dbReference>
<comment type="caution">
    <text evidence="1">The sequence shown here is derived from an EMBL/GenBank/DDBJ whole genome shotgun (WGS) entry which is preliminary data.</text>
</comment>
<name>A0AC61RRK0_9FIRM</name>
<gene>
    <name evidence="1" type="ORF">E5329_19915</name>
</gene>
<evidence type="ECO:0000313" key="1">
    <source>
        <dbReference type="EMBL" id="TGY91933.1"/>
    </source>
</evidence>
<keyword evidence="2" id="KW-1185">Reference proteome</keyword>
<sequence>MNMEELNETEKIADYFLGHLDDLDKMTIEEGRNIMWLSSLAAAQSDETALKTKCLNLLYHCCFYMKRLELEELWNIYWILNRALFVDYKIELEGNLYDLYRFIYEKLKGSVTGTYEKTDDANAELVIMITNQFLGNGHAPTMRILDYAYTLAESLQKQVMILNDASFHFYPCPWLAQNIKPSYVKEYNHIRKIRYKDYEFPFLQIAEYMPDLDAINKMLQPIYRLWPGLVYNVGASCLVADLCSMFTKTVSFPCSTDIPTSMCEYFLLGRELEESDRDQIARLEPYQKIIETVVNYQLVESSLKYQRSEFGIGDDSFVVAVVGNRLDAEISEEFITFMEEILNQQDVHFLMIGLINDKVRIQNRITKTEKLHFAGNLKEAGQVIKLCNVYCNPKRSGGGRSSFEALAHGVPVVTLKFGDVYYTCGKEFAVDAYEDFSGRIHRYVTDFAYYEATKGKALERVAVLSDLYGTQRKILDQIL</sequence>